<keyword evidence="1" id="KW-0472">Membrane</keyword>
<accession>A0A841M291</accession>
<organism evidence="2 3">
    <name type="scientific">Paenochrobactrum gallinarii</name>
    <dbReference type="NCBI Taxonomy" id="643673"/>
    <lineage>
        <taxon>Bacteria</taxon>
        <taxon>Pseudomonadati</taxon>
        <taxon>Pseudomonadota</taxon>
        <taxon>Alphaproteobacteria</taxon>
        <taxon>Hyphomicrobiales</taxon>
        <taxon>Brucellaceae</taxon>
        <taxon>Paenochrobactrum</taxon>
    </lineage>
</organism>
<keyword evidence="1" id="KW-1133">Transmembrane helix</keyword>
<evidence type="ECO:0000256" key="1">
    <source>
        <dbReference type="SAM" id="Phobius"/>
    </source>
</evidence>
<dbReference type="AlphaFoldDB" id="A0A841M291"/>
<gene>
    <name evidence="2" type="ORF">FHS77_000792</name>
</gene>
<name>A0A841M291_9HYPH</name>
<reference evidence="2 3" key="1">
    <citation type="submission" date="2020-08" db="EMBL/GenBank/DDBJ databases">
        <title>Genomic Encyclopedia of Type Strains, Phase IV (KMG-IV): sequencing the most valuable type-strain genomes for metagenomic binning, comparative biology and taxonomic classification.</title>
        <authorList>
            <person name="Goeker M."/>
        </authorList>
    </citation>
    <scope>NUCLEOTIDE SEQUENCE [LARGE SCALE GENOMIC DNA]</scope>
    <source>
        <strain evidence="2 3">DSM 22336</strain>
    </source>
</reference>
<feature type="transmembrane region" description="Helical" evidence="1">
    <location>
        <begin position="6"/>
        <end position="28"/>
    </location>
</feature>
<proteinExistence type="predicted"/>
<evidence type="ECO:0000313" key="3">
    <source>
        <dbReference type="Proteomes" id="UP000555393"/>
    </source>
</evidence>
<evidence type="ECO:0000313" key="2">
    <source>
        <dbReference type="EMBL" id="MBB6260268.1"/>
    </source>
</evidence>
<sequence>MTFWAAMIFINLLGFSVLSFGHPVPLLAKVKKSVR</sequence>
<comment type="caution">
    <text evidence="2">The sequence shown here is derived from an EMBL/GenBank/DDBJ whole genome shotgun (WGS) entry which is preliminary data.</text>
</comment>
<keyword evidence="1" id="KW-0812">Transmembrane</keyword>
<dbReference type="EMBL" id="JACIIU010000002">
    <property type="protein sequence ID" value="MBB6260268.1"/>
    <property type="molecule type" value="Genomic_DNA"/>
</dbReference>
<keyword evidence="3" id="KW-1185">Reference proteome</keyword>
<dbReference type="Proteomes" id="UP000555393">
    <property type="component" value="Unassembled WGS sequence"/>
</dbReference>
<protein>
    <submittedName>
        <fullName evidence="2">Uncharacterized protein</fullName>
    </submittedName>
</protein>